<proteinExistence type="predicted"/>
<protein>
    <submittedName>
        <fullName evidence="1">Uncharacterized protein</fullName>
    </submittedName>
</protein>
<name>A0A2P4ZRX1_9HYPO</name>
<gene>
    <name evidence="1" type="ORF">TGAM01_v203952</name>
</gene>
<comment type="caution">
    <text evidence="1">The sequence shown here is derived from an EMBL/GenBank/DDBJ whole genome shotgun (WGS) entry which is preliminary data.</text>
</comment>
<evidence type="ECO:0000313" key="1">
    <source>
        <dbReference type="EMBL" id="PON27003.1"/>
    </source>
</evidence>
<dbReference type="AlphaFoldDB" id="A0A2P4ZRX1"/>
<accession>A0A2P4ZRX1</accession>
<dbReference type="Proteomes" id="UP000054821">
    <property type="component" value="Unassembled WGS sequence"/>
</dbReference>
<sequence length="41" mass="4698">MPKAYNAQNLGCTVQTTTLMHACMSRWSRNHQLLRESAFSN</sequence>
<evidence type="ECO:0000313" key="2">
    <source>
        <dbReference type="Proteomes" id="UP000054821"/>
    </source>
</evidence>
<dbReference type="EMBL" id="JPDN02000011">
    <property type="protein sequence ID" value="PON27003.1"/>
    <property type="molecule type" value="Genomic_DNA"/>
</dbReference>
<organism evidence="1 2">
    <name type="scientific">Trichoderma gamsii</name>
    <dbReference type="NCBI Taxonomy" id="398673"/>
    <lineage>
        <taxon>Eukaryota</taxon>
        <taxon>Fungi</taxon>
        <taxon>Dikarya</taxon>
        <taxon>Ascomycota</taxon>
        <taxon>Pezizomycotina</taxon>
        <taxon>Sordariomycetes</taxon>
        <taxon>Hypocreomycetidae</taxon>
        <taxon>Hypocreales</taxon>
        <taxon>Hypocreaceae</taxon>
        <taxon>Trichoderma</taxon>
    </lineage>
</organism>
<keyword evidence="2" id="KW-1185">Reference proteome</keyword>
<dbReference type="RefSeq" id="XP_024405901.1">
    <property type="nucleotide sequence ID" value="XM_024549316.1"/>
</dbReference>
<dbReference type="GeneID" id="36347487"/>
<reference evidence="1 2" key="1">
    <citation type="journal article" date="2016" name="Genome Announc.">
        <title>Draft Whole-Genome Sequence of Trichoderma gamsii T6085, a Promising Biocontrol Agent of Fusarium Head Blight on Wheat.</title>
        <authorList>
            <person name="Baroncelli R."/>
            <person name="Zapparata A."/>
            <person name="Piaggeschi G."/>
            <person name="Sarrocco S."/>
            <person name="Vannacci G."/>
        </authorList>
    </citation>
    <scope>NUCLEOTIDE SEQUENCE [LARGE SCALE GENOMIC DNA]</scope>
    <source>
        <strain evidence="1 2">T6085</strain>
    </source>
</reference>